<dbReference type="EMBL" id="CP046453">
    <property type="protein sequence ID" value="QGU05642.1"/>
    <property type="molecule type" value="Genomic_DNA"/>
</dbReference>
<keyword evidence="1" id="KW-0812">Transmembrane</keyword>
<keyword evidence="1" id="KW-1133">Transmembrane helix</keyword>
<evidence type="ECO:0000313" key="3">
    <source>
        <dbReference type="Proteomes" id="UP000425178"/>
    </source>
</evidence>
<feature type="transmembrane region" description="Helical" evidence="1">
    <location>
        <begin position="429"/>
        <end position="453"/>
    </location>
</feature>
<sequence>MVSRDGSGMTGHARYSEGGHNKVVRRSGLTCPATGLHRNEVDNAVEYTPYSLLIDVGWISLLMVVGNLLRRKIGLFQRLLMPASITAGLLGLLFGPQVLGWINFSGQIGTYTSILIAFVFASMAYSMDLTPSVRTGAKNMWSYSTGMFMGQWGLFILLGIYFFQPVFGTESWFGMMLPVGFVGGFGTAAAVGTSLEGAGAVAASSLGFMSATVGTLSAIVGGLIFTSWGIRTGRTSTMPKKLPWELRSGYIDDLGARPSIGRATTNPSAIEPLALHLGFVMLTVMIAYLVNGFINDVFPTVSIPLFAMSFVIGLVGRILLGAVGRKDFLDKGTVSSMSGAATDYLIAFGVASIVPAAIADYWVPLALLFVLGIAYCVFVFFVLSPEFFGEKWLERGIFSWGWATAAVATGIALLKIVDPKLKSGTLNEYGVAYVGFAPFEIGMTILAPIAVIVGLTAGLGWLSLLIALAVLLVPIFLGRTPGRQRKAAAAAATAEA</sequence>
<protein>
    <recommendedName>
        <fullName evidence="4">Sodium:glutamate symporter</fullName>
    </recommendedName>
</protein>
<feature type="transmembrane region" description="Helical" evidence="1">
    <location>
        <begin position="207"/>
        <end position="230"/>
    </location>
</feature>
<keyword evidence="3" id="KW-1185">Reference proteome</keyword>
<reference evidence="2 3" key="1">
    <citation type="journal article" date="2021" name="Int. J. Syst. Evol. Microbiol.">
        <title>Classification of three corynebacterial strains isolated from a small paddock in North Rhine-Westphalia: proposal of &lt;i&gt;Corynebacterium kalinowskii&lt;/i&gt; sp. nov., &lt;i&gt;Corynebacterium comes&lt;/i&gt; sp. nov. and &lt;i&gt;Corynebacterium occultum&lt;/i&gt; sp. nov.</title>
        <authorList>
            <person name="Schaffert L."/>
            <person name="Ruwe M."/>
            <person name="Milse J."/>
            <person name="Hanuschka K."/>
            <person name="Ortseifen V."/>
            <person name="Droste J."/>
            <person name="Brandt D."/>
            <person name="Schl L."/>
            <person name="Kutter Y."/>
            <person name="Vinke S."/>
            <person name="Vieh P."/>
            <person name="Jacob L."/>
            <person name="L N.C."/>
            <person name="Schulte-Berndt E."/>
            <person name="Hain C."/>
            <person name="Linder M."/>
            <person name="Schmidt P."/>
            <person name="Wollenschl L."/>
            <person name="Luttermann T."/>
            <person name="Thieme E."/>
            <person name="Hassa J."/>
            <person name="Haak M."/>
            <person name="Wittchen M."/>
            <person name="Mentz A."/>
            <person name="Persicke M."/>
            <person name="Busche T."/>
            <person name="R C."/>
        </authorList>
    </citation>
    <scope>NUCLEOTIDE SEQUENCE [LARGE SCALE GENOMIC DNA]</scope>
    <source>
        <strain evidence="2 3">2019</strain>
    </source>
</reference>
<feature type="transmembrane region" description="Helical" evidence="1">
    <location>
        <begin position="175"/>
        <end position="195"/>
    </location>
</feature>
<feature type="transmembrane region" description="Helical" evidence="1">
    <location>
        <begin position="340"/>
        <end position="358"/>
    </location>
</feature>
<feature type="transmembrane region" description="Helical" evidence="1">
    <location>
        <begin position="459"/>
        <end position="477"/>
    </location>
</feature>
<feature type="transmembrane region" description="Helical" evidence="1">
    <location>
        <begin position="397"/>
        <end position="417"/>
    </location>
</feature>
<feature type="transmembrane region" description="Helical" evidence="1">
    <location>
        <begin position="50"/>
        <end position="69"/>
    </location>
</feature>
<dbReference type="Proteomes" id="UP000425178">
    <property type="component" value="Chromosome"/>
</dbReference>
<dbReference type="GO" id="GO:0015501">
    <property type="term" value="F:glutamate:sodium symporter activity"/>
    <property type="evidence" value="ECO:0007669"/>
    <property type="project" value="InterPro"/>
</dbReference>
<evidence type="ECO:0000256" key="1">
    <source>
        <dbReference type="SAM" id="Phobius"/>
    </source>
</evidence>
<evidence type="ECO:0008006" key="4">
    <source>
        <dbReference type="Google" id="ProtNLM"/>
    </source>
</evidence>
<proteinExistence type="predicted"/>
<organism evidence="2 3">
    <name type="scientific">Corynebacterium comes</name>
    <dbReference type="NCBI Taxonomy" id="2675218"/>
    <lineage>
        <taxon>Bacteria</taxon>
        <taxon>Bacillati</taxon>
        <taxon>Actinomycetota</taxon>
        <taxon>Actinomycetes</taxon>
        <taxon>Mycobacteriales</taxon>
        <taxon>Corynebacteriaceae</taxon>
        <taxon>Corynebacterium</taxon>
    </lineage>
</organism>
<gene>
    <name evidence="2" type="ORF">CETAM_12050</name>
</gene>
<dbReference type="PANTHER" id="PTHR36178">
    <property type="entry name" value="SLR0625 PROTEIN"/>
    <property type="match status" value="1"/>
</dbReference>
<dbReference type="GO" id="GO:0016020">
    <property type="term" value="C:membrane"/>
    <property type="evidence" value="ECO:0007669"/>
    <property type="project" value="InterPro"/>
</dbReference>
<dbReference type="GO" id="GO:0015813">
    <property type="term" value="P:L-glutamate transmembrane transport"/>
    <property type="evidence" value="ECO:0007669"/>
    <property type="project" value="InterPro"/>
</dbReference>
<feature type="transmembrane region" description="Helical" evidence="1">
    <location>
        <begin position="365"/>
        <end position="385"/>
    </location>
</feature>
<dbReference type="PANTHER" id="PTHR36178:SF1">
    <property type="entry name" value="SODIUM_GLUTAMATE SYMPORTER"/>
    <property type="match status" value="1"/>
</dbReference>
<accession>A0A6B8VJT7</accession>
<dbReference type="InterPro" id="IPR004445">
    <property type="entry name" value="GltS"/>
</dbReference>
<dbReference type="KEGG" id="ccoe:CETAM_12050"/>
<evidence type="ECO:0000313" key="2">
    <source>
        <dbReference type="EMBL" id="QGU05642.1"/>
    </source>
</evidence>
<feature type="transmembrane region" description="Helical" evidence="1">
    <location>
        <begin position="273"/>
        <end position="294"/>
    </location>
</feature>
<feature type="transmembrane region" description="Helical" evidence="1">
    <location>
        <begin position="140"/>
        <end position="163"/>
    </location>
</feature>
<feature type="transmembrane region" description="Helical" evidence="1">
    <location>
        <begin position="81"/>
        <end position="102"/>
    </location>
</feature>
<name>A0A6B8VJT7_9CORY</name>
<feature type="transmembrane region" description="Helical" evidence="1">
    <location>
        <begin position="108"/>
        <end position="128"/>
    </location>
</feature>
<keyword evidence="1" id="KW-0472">Membrane</keyword>
<feature type="transmembrane region" description="Helical" evidence="1">
    <location>
        <begin position="301"/>
        <end position="320"/>
    </location>
</feature>
<dbReference type="AlphaFoldDB" id="A0A6B8VJT7"/>